<keyword evidence="2" id="KW-1185">Reference proteome</keyword>
<evidence type="ECO:0000313" key="2">
    <source>
        <dbReference type="Proteomes" id="UP000501387"/>
    </source>
</evidence>
<dbReference type="InterPro" id="IPR036249">
    <property type="entry name" value="Thioredoxin-like_sf"/>
</dbReference>
<protein>
    <submittedName>
        <fullName evidence="1">Glutaredoxin family protein</fullName>
    </submittedName>
</protein>
<evidence type="ECO:0000313" key="1">
    <source>
        <dbReference type="EMBL" id="QIM15380.1"/>
    </source>
</evidence>
<dbReference type="RefSeq" id="WP_166321430.1">
    <property type="nucleotide sequence ID" value="NZ_CP049934.1"/>
</dbReference>
<dbReference type="SUPFAM" id="SSF52833">
    <property type="entry name" value="Thioredoxin-like"/>
    <property type="match status" value="1"/>
</dbReference>
<dbReference type="PANTHER" id="PTHR33558">
    <property type="entry name" value="GLUTAREDOXIN-LIKE PROTEIN C5ORF63 HOMOLOG"/>
    <property type="match status" value="1"/>
</dbReference>
<dbReference type="InterPro" id="IPR052565">
    <property type="entry name" value="Glutaredoxin-like_YDR286C"/>
</dbReference>
<sequence length="88" mass="9907">MATVQLTLMTKPGCHLCDDAREVVESVQRALSDVAIEVRELNILEDPALARLYSEEIPVVQINGRRHAIWRVDPMKLEAAILRASKNK</sequence>
<dbReference type="Proteomes" id="UP000501387">
    <property type="component" value="Chromosome"/>
</dbReference>
<dbReference type="Gene3D" id="3.40.30.10">
    <property type="entry name" value="Glutaredoxin"/>
    <property type="match status" value="1"/>
</dbReference>
<gene>
    <name evidence="1" type="ORF">G7067_01475</name>
</gene>
<organism evidence="1 2">
    <name type="scientific">Leucobacter insecticola</name>
    <dbReference type="NCBI Taxonomy" id="2714934"/>
    <lineage>
        <taxon>Bacteria</taxon>
        <taxon>Bacillati</taxon>
        <taxon>Actinomycetota</taxon>
        <taxon>Actinomycetes</taxon>
        <taxon>Micrococcales</taxon>
        <taxon>Microbacteriaceae</taxon>
        <taxon>Leucobacter</taxon>
    </lineage>
</organism>
<proteinExistence type="predicted"/>
<name>A0A6G8FG08_9MICO</name>
<dbReference type="Pfam" id="PF05768">
    <property type="entry name" value="Glrx-like"/>
    <property type="match status" value="1"/>
</dbReference>
<accession>A0A6G8FG08</accession>
<dbReference type="AlphaFoldDB" id="A0A6G8FG08"/>
<dbReference type="KEGG" id="lins:G7067_01475"/>
<dbReference type="EMBL" id="CP049934">
    <property type="protein sequence ID" value="QIM15380.1"/>
    <property type="molecule type" value="Genomic_DNA"/>
</dbReference>
<reference evidence="1 2" key="1">
    <citation type="submission" date="2020-03" db="EMBL/GenBank/DDBJ databases">
        <title>Leucobacter sp. nov., isolated from beetles.</title>
        <authorList>
            <person name="Hyun D.-W."/>
            <person name="Bae J.-W."/>
        </authorList>
    </citation>
    <scope>NUCLEOTIDE SEQUENCE [LARGE SCALE GENOMIC DNA]</scope>
    <source>
        <strain evidence="1 2">HDW9B</strain>
    </source>
</reference>
<dbReference type="InterPro" id="IPR008554">
    <property type="entry name" value="Glutaredoxin-like"/>
</dbReference>
<dbReference type="PANTHER" id="PTHR33558:SF1">
    <property type="entry name" value="GLUTAREDOXIN-LIKE PROTEIN C5ORF63 HOMOLOG"/>
    <property type="match status" value="1"/>
</dbReference>